<feature type="binding site" evidence="13">
    <location>
        <position position="248"/>
    </location>
    <ligand>
        <name>substrate</name>
    </ligand>
</feature>
<keyword evidence="6 14" id="KW-0479">Metal-binding</keyword>
<evidence type="ECO:0000256" key="12">
    <source>
        <dbReference type="PIRSR" id="PIRSR605959-1"/>
    </source>
</evidence>
<dbReference type="InterPro" id="IPR005959">
    <property type="entry name" value="Fumarylacetoacetase"/>
</dbReference>
<dbReference type="GO" id="GO:1902000">
    <property type="term" value="P:homogentisate catabolic process"/>
    <property type="evidence" value="ECO:0007669"/>
    <property type="project" value="TreeGrafter"/>
</dbReference>
<dbReference type="Pfam" id="PF09298">
    <property type="entry name" value="FAA_hydrolase_N"/>
    <property type="match status" value="1"/>
</dbReference>
<comment type="caution">
    <text evidence="17">The sequence shown here is derived from an EMBL/GenBank/DDBJ whole genome shotgun (WGS) entry which is preliminary data.</text>
</comment>
<comment type="pathway">
    <text evidence="3">Amino-acid degradation; L-phenylalanine degradation; acetoacetate and fumarate from L-phenylalanine: step 6/6.</text>
</comment>
<feature type="binding site" evidence="14">
    <location>
        <position position="261"/>
    </location>
    <ligand>
        <name>Mg(2+)</name>
        <dbReference type="ChEBI" id="CHEBI:18420"/>
    </ligand>
</feature>
<dbReference type="RefSeq" id="WP_147922779.1">
    <property type="nucleotide sequence ID" value="NZ_VRTY01000065.1"/>
</dbReference>
<evidence type="ECO:0000256" key="1">
    <source>
        <dbReference type="ARBA" id="ARBA00001913"/>
    </source>
</evidence>
<dbReference type="NCBIfam" id="TIGR01266">
    <property type="entry name" value="fum_ac_acetase"/>
    <property type="match status" value="1"/>
</dbReference>
<keyword evidence="10" id="KW-0828">Tyrosine catabolism</keyword>
<feature type="binding site" evidence="14">
    <location>
        <position position="265"/>
    </location>
    <ligand>
        <name>Mg(2+)</name>
        <dbReference type="ChEBI" id="CHEBI:18420"/>
    </ligand>
</feature>
<keyword evidence="7 17" id="KW-0378">Hydrolase</keyword>
<dbReference type="InterPro" id="IPR011234">
    <property type="entry name" value="Fumarylacetoacetase-like_C"/>
</dbReference>
<comment type="similarity">
    <text evidence="4">Belongs to the FAH family.</text>
</comment>
<gene>
    <name evidence="17" type="primary">fahA</name>
    <name evidence="17" type="ORF">FVR03_16050</name>
</gene>
<feature type="binding site" evidence="14">
    <location>
        <position position="134"/>
    </location>
    <ligand>
        <name>Ca(2+)</name>
        <dbReference type="ChEBI" id="CHEBI:29108"/>
    </ligand>
</feature>
<dbReference type="OrthoDB" id="3766879at2"/>
<keyword evidence="11" id="KW-0585">Phenylalanine catabolism</keyword>
<dbReference type="EC" id="3.7.1.2" evidence="5"/>
<feature type="binding site" evidence="13">
    <location>
        <position position="252"/>
    </location>
    <ligand>
        <name>substrate</name>
    </ligand>
</feature>
<dbReference type="GO" id="GO:0006572">
    <property type="term" value="P:L-tyrosine catabolic process"/>
    <property type="evidence" value="ECO:0007669"/>
    <property type="project" value="UniProtKB-KW"/>
</dbReference>
<keyword evidence="8 14" id="KW-0106">Calcium</keyword>
<dbReference type="FunFam" id="3.90.850.10:FF:000004">
    <property type="entry name" value="Fumarylacetoacetase"/>
    <property type="match status" value="1"/>
</dbReference>
<dbReference type="PANTHER" id="PTHR43069">
    <property type="entry name" value="FUMARYLACETOACETASE"/>
    <property type="match status" value="1"/>
</dbReference>
<evidence type="ECO:0000259" key="16">
    <source>
        <dbReference type="Pfam" id="PF09298"/>
    </source>
</evidence>
<dbReference type="InterPro" id="IPR015377">
    <property type="entry name" value="Fumarylacetoacetase_N"/>
</dbReference>
<dbReference type="GO" id="GO:0006559">
    <property type="term" value="P:L-phenylalanine catabolic process"/>
    <property type="evidence" value="ECO:0007669"/>
    <property type="project" value="UniProtKB-UniPathway"/>
</dbReference>
<evidence type="ECO:0000256" key="2">
    <source>
        <dbReference type="ARBA" id="ARBA00001946"/>
    </source>
</evidence>
<dbReference type="InterPro" id="IPR036663">
    <property type="entry name" value="Fumarylacetoacetase_C_sf"/>
</dbReference>
<feature type="active site" description="Proton acceptor" evidence="12">
    <location>
        <position position="141"/>
    </location>
</feature>
<dbReference type="Pfam" id="PF01557">
    <property type="entry name" value="FAA_hydrolase"/>
    <property type="match status" value="1"/>
</dbReference>
<feature type="binding site" evidence="13">
    <location>
        <position position="357"/>
    </location>
    <ligand>
        <name>substrate</name>
    </ligand>
</feature>
<comment type="cofactor">
    <cofactor evidence="2 14">
        <name>Mg(2+)</name>
        <dbReference type="ChEBI" id="CHEBI:18420"/>
    </cofactor>
</comment>
<evidence type="ECO:0000256" key="8">
    <source>
        <dbReference type="ARBA" id="ARBA00022837"/>
    </source>
</evidence>
<proteinExistence type="inferred from homology"/>
<keyword evidence="9 14" id="KW-0460">Magnesium</keyword>
<sequence length="423" mass="47321">MLKANDPSLHSWIQIAPDSDFPIQNLPFGIFQTPEKDPRVGVAIGNYVLDMCVLGQYNMFELIDIDPTVFHRPYLNDFIAHGRPVWRAIRNRVSELLRTNNEEISGNSELMQKCLVRMTDAEMLLPVKVGNYTDFYSSLEHATNVGQLFRDPDNPLLPNWRHMPVAYHGRASSIVVSGTPIYRPKGQTKAAEADLPAFGPSKQLDYELEVAFITGKETALGTSIAADEADEHIFGLVLLNDWSARDVQKWEYVPLGPFLSKSFATSISPWVVTLDALEPFRVKGPEQLPRPLSYLDFTGHRHYDINLEVQLQPASGNTTTLCHTNFKHLYWNMSQQLAHQTSNGVNLQVGDIYASGTISGSEPGSFGSLLELTRQGQNPVTLPDNTQRSFLQDYDTVIMRGFSEKEGIRIGFGEVRGQVLPAV</sequence>
<dbReference type="SUPFAM" id="SSF56529">
    <property type="entry name" value="FAH"/>
    <property type="match status" value="1"/>
</dbReference>
<evidence type="ECO:0000313" key="17">
    <source>
        <dbReference type="EMBL" id="TXK37095.1"/>
    </source>
</evidence>
<dbReference type="AlphaFoldDB" id="A0A5C8JF72"/>
<keyword evidence="18" id="KW-1185">Reference proteome</keyword>
<organism evidence="17 18">
    <name type="scientific">Pontibacter qinzhouensis</name>
    <dbReference type="NCBI Taxonomy" id="2603253"/>
    <lineage>
        <taxon>Bacteria</taxon>
        <taxon>Pseudomonadati</taxon>
        <taxon>Bacteroidota</taxon>
        <taxon>Cytophagia</taxon>
        <taxon>Cytophagales</taxon>
        <taxon>Hymenobacteraceae</taxon>
        <taxon>Pontibacter</taxon>
    </lineage>
</organism>
<feature type="binding site" evidence="14">
    <location>
        <position position="241"/>
    </location>
    <ligand>
        <name>Mg(2+)</name>
        <dbReference type="ChEBI" id="CHEBI:18420"/>
    </ligand>
</feature>
<dbReference type="Proteomes" id="UP000321926">
    <property type="component" value="Unassembled WGS sequence"/>
</dbReference>
<evidence type="ECO:0000256" key="10">
    <source>
        <dbReference type="ARBA" id="ARBA00022878"/>
    </source>
</evidence>
<evidence type="ECO:0000256" key="4">
    <source>
        <dbReference type="ARBA" id="ARBA00010211"/>
    </source>
</evidence>
<comment type="cofactor">
    <cofactor evidence="1 14">
        <name>Ca(2+)</name>
        <dbReference type="ChEBI" id="CHEBI:29108"/>
    </cofactor>
</comment>
<evidence type="ECO:0000256" key="5">
    <source>
        <dbReference type="ARBA" id="ARBA00012094"/>
    </source>
</evidence>
<evidence type="ECO:0000259" key="15">
    <source>
        <dbReference type="Pfam" id="PF01557"/>
    </source>
</evidence>
<feature type="binding site" evidence="14">
    <location>
        <position position="241"/>
    </location>
    <ligand>
        <name>Ca(2+)</name>
        <dbReference type="ChEBI" id="CHEBI:29108"/>
    </ligand>
</feature>
<evidence type="ECO:0000256" key="7">
    <source>
        <dbReference type="ARBA" id="ARBA00022801"/>
    </source>
</evidence>
<protein>
    <recommendedName>
        <fullName evidence="5">fumarylacetoacetase</fullName>
        <ecNumber evidence="5">3.7.1.2</ecNumber>
    </recommendedName>
</protein>
<dbReference type="EMBL" id="VRTY01000065">
    <property type="protein sequence ID" value="TXK37095.1"/>
    <property type="molecule type" value="Genomic_DNA"/>
</dbReference>
<evidence type="ECO:0000256" key="3">
    <source>
        <dbReference type="ARBA" id="ARBA00004782"/>
    </source>
</evidence>
<name>A0A5C8JF72_9BACT</name>
<feature type="domain" description="Fumarylacetoacetase-like C-terminal" evidence="15">
    <location>
        <begin position="132"/>
        <end position="419"/>
    </location>
</feature>
<evidence type="ECO:0000313" key="18">
    <source>
        <dbReference type="Proteomes" id="UP000321926"/>
    </source>
</evidence>
<feature type="binding site" evidence="14">
    <location>
        <position position="209"/>
    </location>
    <ligand>
        <name>Ca(2+)</name>
        <dbReference type="ChEBI" id="CHEBI:29108"/>
    </ligand>
</feature>
<feature type="binding site" evidence="14">
    <location>
        <position position="207"/>
    </location>
    <ligand>
        <name>Ca(2+)</name>
        <dbReference type="ChEBI" id="CHEBI:29108"/>
    </ligand>
</feature>
<dbReference type="GO" id="GO:0004334">
    <property type="term" value="F:fumarylacetoacetase activity"/>
    <property type="evidence" value="ECO:0007669"/>
    <property type="project" value="UniProtKB-EC"/>
</dbReference>
<dbReference type="InterPro" id="IPR036462">
    <property type="entry name" value="Fumarylacetoacetase_N_sf"/>
</dbReference>
<feature type="binding site" evidence="13">
    <location>
        <position position="136"/>
    </location>
    <ligand>
        <name>substrate</name>
    </ligand>
</feature>
<dbReference type="GO" id="GO:0046872">
    <property type="term" value="F:metal ion binding"/>
    <property type="evidence" value="ECO:0007669"/>
    <property type="project" value="UniProtKB-KW"/>
</dbReference>
<evidence type="ECO:0000256" key="13">
    <source>
        <dbReference type="PIRSR" id="PIRSR605959-2"/>
    </source>
</evidence>
<evidence type="ECO:0000256" key="9">
    <source>
        <dbReference type="ARBA" id="ARBA00022842"/>
    </source>
</evidence>
<accession>A0A5C8JF72</accession>
<dbReference type="Gene3D" id="3.90.850.10">
    <property type="entry name" value="Fumarylacetoacetase-like, C-terminal domain"/>
    <property type="match status" value="1"/>
</dbReference>
<evidence type="ECO:0000256" key="14">
    <source>
        <dbReference type="PIRSR" id="PIRSR605959-3"/>
    </source>
</evidence>
<dbReference type="UniPathway" id="UPA00139">
    <property type="reaction ID" value="UER00341"/>
</dbReference>
<dbReference type="SUPFAM" id="SSF63433">
    <property type="entry name" value="Fumarylacetoacetate hydrolase, FAH, N-terminal domain"/>
    <property type="match status" value="1"/>
</dbReference>
<feature type="binding site" evidence="13">
    <location>
        <position position="150"/>
    </location>
    <ligand>
        <name>substrate</name>
    </ligand>
</feature>
<feature type="domain" description="Fumarylacetoacetase N-terminal" evidence="16">
    <location>
        <begin position="24"/>
        <end position="126"/>
    </location>
</feature>
<reference evidence="17 18" key="1">
    <citation type="submission" date="2019-08" db="EMBL/GenBank/DDBJ databases">
        <authorList>
            <person name="Shi S."/>
        </authorList>
    </citation>
    <scope>NUCLEOTIDE SEQUENCE [LARGE SCALE GENOMIC DNA]</scope>
    <source>
        <strain evidence="17 18">GY10130</strain>
    </source>
</reference>
<evidence type="ECO:0000256" key="11">
    <source>
        <dbReference type="ARBA" id="ARBA00023232"/>
    </source>
</evidence>
<dbReference type="PANTHER" id="PTHR43069:SF2">
    <property type="entry name" value="FUMARYLACETOACETASE"/>
    <property type="match status" value="1"/>
</dbReference>
<dbReference type="Gene3D" id="2.30.30.230">
    <property type="entry name" value="Fumarylacetoacetase, N-terminal domain"/>
    <property type="match status" value="1"/>
</dbReference>
<evidence type="ECO:0000256" key="6">
    <source>
        <dbReference type="ARBA" id="ARBA00022723"/>
    </source>
</evidence>